<proteinExistence type="predicted"/>
<evidence type="ECO:0000313" key="4">
    <source>
        <dbReference type="EMBL" id="KAH6897468.1"/>
    </source>
</evidence>
<feature type="domain" description="Zn(2)-C6 fungal-type" evidence="3">
    <location>
        <begin position="9"/>
        <end position="39"/>
    </location>
</feature>
<feature type="region of interest" description="Disordered" evidence="2">
    <location>
        <begin position="41"/>
        <end position="101"/>
    </location>
</feature>
<dbReference type="GO" id="GO:0008270">
    <property type="term" value="F:zinc ion binding"/>
    <property type="evidence" value="ECO:0007669"/>
    <property type="project" value="InterPro"/>
</dbReference>
<sequence length="600" mass="67131">MRARLARQACETCRKRKVRCDSDPSQCSNCRQLGLTCEYSSERRKRGPKPRTGFGTDVTHVSETIPPPSPQSVVRSGSVLGEAEAEERGHSVGSPLATSSRPLRYTHNPLQPPQSPFGFSPRTDGGTPRIRFAPEPDHRPLQVHQSLTAALEALGLPIEDTVLNCIDKHILWSFPSSPVIHPSTLRQHIRLLLPCSSYLFEPSAEEAQTDAAHSPHGLKVRAFTLLTSICALVACRTRRSSMEVRVDPSLAPFLAASRNMLSCFEDWDVSHADSSSLVIRTCHSAAFHHLGQTKKSWYVLGDALRLAMDMRLYDESSYEGLEPLEAKLRKNLFISLTMSDQSASVLNNRPLVFHEMYLDEAAVNPVNIRDELSLLGPDERHYEPPYERQLHEGFYLAHRLWSIVTDILVDLKTLTRLYTRAGCEIPSQDPVQMGIMRSYMDFCGMLDALPSWLRNPDTHNAANDAATLHQRQTFWHQRANIVLTYHCLRLILLRRAMEKGFCSLLGLTDNPDMLALRKIEIARDLAAAATNTPFEALQANGEPLVEKLRQVGVSLLEVVHQSENATVSSRAQSFLSTIIDIIARLDSRVSDELSGPLRPE</sequence>
<dbReference type="SMART" id="SM00066">
    <property type="entry name" value="GAL4"/>
    <property type="match status" value="1"/>
</dbReference>
<dbReference type="InterPro" id="IPR001138">
    <property type="entry name" value="Zn2Cys6_DnaBD"/>
</dbReference>
<dbReference type="Gene3D" id="4.10.240.10">
    <property type="entry name" value="Zn(2)-C6 fungal-type DNA-binding domain"/>
    <property type="match status" value="1"/>
</dbReference>
<dbReference type="Proteomes" id="UP000777438">
    <property type="component" value="Unassembled WGS sequence"/>
</dbReference>
<dbReference type="PANTHER" id="PTHR31668">
    <property type="entry name" value="GLUCOSE TRANSPORT TRANSCRIPTION REGULATOR RGT1-RELATED-RELATED"/>
    <property type="match status" value="1"/>
</dbReference>
<keyword evidence="5" id="KW-1185">Reference proteome</keyword>
<name>A0A9P8WFP8_9HYPO</name>
<gene>
    <name evidence="4" type="ORF">B0T10DRAFT_584204</name>
</gene>
<dbReference type="AlphaFoldDB" id="A0A9P8WFP8"/>
<dbReference type="Pfam" id="PF00172">
    <property type="entry name" value="Zn_clus"/>
    <property type="match status" value="1"/>
</dbReference>
<dbReference type="PROSITE" id="PS50048">
    <property type="entry name" value="ZN2_CY6_FUNGAL_2"/>
    <property type="match status" value="1"/>
</dbReference>
<dbReference type="CDD" id="cd00067">
    <property type="entry name" value="GAL4"/>
    <property type="match status" value="1"/>
</dbReference>
<dbReference type="PROSITE" id="PS00463">
    <property type="entry name" value="ZN2_CY6_FUNGAL_1"/>
    <property type="match status" value="1"/>
</dbReference>
<dbReference type="SUPFAM" id="SSF57701">
    <property type="entry name" value="Zn2/Cys6 DNA-binding domain"/>
    <property type="match status" value="1"/>
</dbReference>
<evidence type="ECO:0000313" key="5">
    <source>
        <dbReference type="Proteomes" id="UP000777438"/>
    </source>
</evidence>
<dbReference type="OrthoDB" id="2283488at2759"/>
<protein>
    <recommendedName>
        <fullName evidence="3">Zn(2)-C6 fungal-type domain-containing protein</fullName>
    </recommendedName>
</protein>
<evidence type="ECO:0000256" key="1">
    <source>
        <dbReference type="ARBA" id="ARBA00023242"/>
    </source>
</evidence>
<dbReference type="InterPro" id="IPR036864">
    <property type="entry name" value="Zn2-C6_fun-type_DNA-bd_sf"/>
</dbReference>
<dbReference type="InterPro" id="IPR050797">
    <property type="entry name" value="Carb_Metab_Trans_Reg"/>
</dbReference>
<comment type="caution">
    <text evidence="4">The sequence shown here is derived from an EMBL/GenBank/DDBJ whole genome shotgun (WGS) entry which is preliminary data.</text>
</comment>
<dbReference type="EMBL" id="JAGPYM010000003">
    <property type="protein sequence ID" value="KAH6897468.1"/>
    <property type="molecule type" value="Genomic_DNA"/>
</dbReference>
<dbReference type="CDD" id="cd12148">
    <property type="entry name" value="fungal_TF_MHR"/>
    <property type="match status" value="1"/>
</dbReference>
<accession>A0A9P8WFP8</accession>
<reference evidence="4 5" key="1">
    <citation type="journal article" date="2021" name="Nat. Commun.">
        <title>Genetic determinants of endophytism in the Arabidopsis root mycobiome.</title>
        <authorList>
            <person name="Mesny F."/>
            <person name="Miyauchi S."/>
            <person name="Thiergart T."/>
            <person name="Pickel B."/>
            <person name="Atanasova L."/>
            <person name="Karlsson M."/>
            <person name="Huettel B."/>
            <person name="Barry K.W."/>
            <person name="Haridas S."/>
            <person name="Chen C."/>
            <person name="Bauer D."/>
            <person name="Andreopoulos W."/>
            <person name="Pangilinan J."/>
            <person name="LaButti K."/>
            <person name="Riley R."/>
            <person name="Lipzen A."/>
            <person name="Clum A."/>
            <person name="Drula E."/>
            <person name="Henrissat B."/>
            <person name="Kohler A."/>
            <person name="Grigoriev I.V."/>
            <person name="Martin F.M."/>
            <person name="Hacquard S."/>
        </authorList>
    </citation>
    <scope>NUCLEOTIDE SEQUENCE [LARGE SCALE GENOMIC DNA]</scope>
    <source>
        <strain evidence="4 5">MPI-CAGE-CH-0241</strain>
    </source>
</reference>
<organism evidence="4 5">
    <name type="scientific">Thelonectria olida</name>
    <dbReference type="NCBI Taxonomy" id="1576542"/>
    <lineage>
        <taxon>Eukaryota</taxon>
        <taxon>Fungi</taxon>
        <taxon>Dikarya</taxon>
        <taxon>Ascomycota</taxon>
        <taxon>Pezizomycotina</taxon>
        <taxon>Sordariomycetes</taxon>
        <taxon>Hypocreomycetidae</taxon>
        <taxon>Hypocreales</taxon>
        <taxon>Nectriaceae</taxon>
        <taxon>Thelonectria</taxon>
    </lineage>
</organism>
<evidence type="ECO:0000259" key="3">
    <source>
        <dbReference type="PROSITE" id="PS50048"/>
    </source>
</evidence>
<dbReference type="PRINTS" id="PR00755">
    <property type="entry name" value="AFLATOXINBRP"/>
</dbReference>
<dbReference type="GO" id="GO:0000981">
    <property type="term" value="F:DNA-binding transcription factor activity, RNA polymerase II-specific"/>
    <property type="evidence" value="ECO:0007669"/>
    <property type="project" value="InterPro"/>
</dbReference>
<evidence type="ECO:0000256" key="2">
    <source>
        <dbReference type="SAM" id="MobiDB-lite"/>
    </source>
</evidence>
<keyword evidence="1" id="KW-0539">Nucleus</keyword>